<proteinExistence type="predicted"/>
<dbReference type="Proteomes" id="UP001143856">
    <property type="component" value="Unassembled WGS sequence"/>
</dbReference>
<reference evidence="1" key="1">
    <citation type="submission" date="2022-10" db="EMBL/GenBank/DDBJ databases">
        <title>Genome Sequence of Xylaria curta.</title>
        <authorList>
            <person name="Buettner E."/>
        </authorList>
    </citation>
    <scope>NUCLEOTIDE SEQUENCE</scope>
    <source>
        <strain evidence="1">Babe10</strain>
    </source>
</reference>
<name>A0ACC1PPC5_9PEZI</name>
<comment type="caution">
    <text evidence="1">The sequence shown here is derived from an EMBL/GenBank/DDBJ whole genome shotgun (WGS) entry which is preliminary data.</text>
</comment>
<dbReference type="EMBL" id="JAPDGR010000037">
    <property type="protein sequence ID" value="KAJ2998053.1"/>
    <property type="molecule type" value="Genomic_DNA"/>
</dbReference>
<gene>
    <name evidence="1" type="ORF">NUW58_g441</name>
</gene>
<evidence type="ECO:0000313" key="1">
    <source>
        <dbReference type="EMBL" id="KAJ2998053.1"/>
    </source>
</evidence>
<sequence>MSGTNAAVLHSNEPLDDDKVGIRRESSSSHSSGSSRSHHSSSSGGEDEIRDVDQQDGLERCSTKHSAMGTGDLGVIFKEFEEIPGGVKFRYAFDKNCDIEATSMEATYSGSTEIYEKYGLVDVQIEPYENAQVVRENPELWASFLQQPGVAMVPAIVIRRHYAEAHFPDSKVEALEHSQIWKVSEAIREDHKQLKDYYNHVVNSKDLDEQERYGNAFVWELARHSIAEEIVVYPAFERDIQDGRSIADQDRAQHQNISIQTDIKEQLYRFQKLKPKDEAYLPVLKELFGDLEQHIKKEEQHDLVELEKRLSLTESKELTPFETVAGLMAAPIDKLRDLLFTKFPEKKMPKIGHTGHGVGESDR</sequence>
<evidence type="ECO:0000313" key="2">
    <source>
        <dbReference type="Proteomes" id="UP001143856"/>
    </source>
</evidence>
<keyword evidence="2" id="KW-1185">Reference proteome</keyword>
<organism evidence="1 2">
    <name type="scientific">Xylaria curta</name>
    <dbReference type="NCBI Taxonomy" id="42375"/>
    <lineage>
        <taxon>Eukaryota</taxon>
        <taxon>Fungi</taxon>
        <taxon>Dikarya</taxon>
        <taxon>Ascomycota</taxon>
        <taxon>Pezizomycotina</taxon>
        <taxon>Sordariomycetes</taxon>
        <taxon>Xylariomycetidae</taxon>
        <taxon>Xylariales</taxon>
        <taxon>Xylariaceae</taxon>
        <taxon>Xylaria</taxon>
    </lineage>
</organism>
<accession>A0ACC1PPC5</accession>
<protein>
    <submittedName>
        <fullName evidence="1">Uncharacterized protein</fullName>
    </submittedName>
</protein>